<evidence type="ECO:0000313" key="4">
    <source>
        <dbReference type="EMBL" id="MEA3571707.1"/>
    </source>
</evidence>
<dbReference type="PANTHER" id="PTHR44196:SF1">
    <property type="entry name" value="DEHYDROGENASE_REDUCTASE SDR FAMILY MEMBER 7B"/>
    <property type="match status" value="1"/>
</dbReference>
<name>A0ABU5PPG6_9BACL</name>
<keyword evidence="5" id="KW-1185">Reference proteome</keyword>
<proteinExistence type="inferred from homology"/>
<dbReference type="InterPro" id="IPR020904">
    <property type="entry name" value="Sc_DH/Rdtase_CS"/>
</dbReference>
<comment type="caution">
    <text evidence="4">The sequence shown here is derived from an EMBL/GenBank/DDBJ whole genome shotgun (WGS) entry which is preliminary data.</text>
</comment>
<organism evidence="4 5">
    <name type="scientific">Paenibacillus phoenicis</name>
    <dbReference type="NCBI Taxonomy" id="554117"/>
    <lineage>
        <taxon>Bacteria</taxon>
        <taxon>Bacillati</taxon>
        <taxon>Bacillota</taxon>
        <taxon>Bacilli</taxon>
        <taxon>Bacillales</taxon>
        <taxon>Paenibacillaceae</taxon>
        <taxon>Paenibacillus</taxon>
    </lineage>
</organism>
<sequence>MKLTGNTILITGGGSGIGLAFAEKFVQNGNTVIVIGRRESVLEQARKQVPGLITQVCDLAQESDRVALFDWVTTNYPDVNVLINNAGIQLRYNVLKADARDNWYDYSKEITTNIEAPVHLSMLFAPYFAKKETAAIINVTSGLAFTPFAIAPVYSATKAALHSYTMSLRHQLSATSVEVIEIAPPAVNTDLGGSGLHTHGEPLDAFTEGIFQGLAEGKQEIGYGSSIARLRMSRDDIDKYTEQLYQANKDSIE</sequence>
<dbReference type="PRINTS" id="PR00080">
    <property type="entry name" value="SDRFAMILY"/>
</dbReference>
<dbReference type="Gene3D" id="3.40.50.720">
    <property type="entry name" value="NAD(P)-binding Rossmann-like Domain"/>
    <property type="match status" value="1"/>
</dbReference>
<evidence type="ECO:0000256" key="3">
    <source>
        <dbReference type="RuleBase" id="RU000363"/>
    </source>
</evidence>
<comment type="similarity">
    <text evidence="1 3">Belongs to the short-chain dehydrogenases/reductases (SDR) family.</text>
</comment>
<dbReference type="InterPro" id="IPR036291">
    <property type="entry name" value="NAD(P)-bd_dom_sf"/>
</dbReference>
<dbReference type="SUPFAM" id="SSF51735">
    <property type="entry name" value="NAD(P)-binding Rossmann-fold domains"/>
    <property type="match status" value="1"/>
</dbReference>
<dbReference type="InterPro" id="IPR002347">
    <property type="entry name" value="SDR_fam"/>
</dbReference>
<keyword evidence="2" id="KW-0560">Oxidoreductase</keyword>
<evidence type="ECO:0000313" key="5">
    <source>
        <dbReference type="Proteomes" id="UP001292216"/>
    </source>
</evidence>
<gene>
    <name evidence="4" type="ORF">U9M73_17305</name>
</gene>
<evidence type="ECO:0000256" key="1">
    <source>
        <dbReference type="ARBA" id="ARBA00006484"/>
    </source>
</evidence>
<dbReference type="EMBL" id="JAYERP010000001">
    <property type="protein sequence ID" value="MEA3571707.1"/>
    <property type="molecule type" value="Genomic_DNA"/>
</dbReference>
<dbReference type="PRINTS" id="PR00081">
    <property type="entry name" value="GDHRDH"/>
</dbReference>
<dbReference type="RefSeq" id="WP_323078267.1">
    <property type="nucleotide sequence ID" value="NZ_CBCSKM010000009.1"/>
</dbReference>
<reference evidence="4 5" key="1">
    <citation type="submission" date="2023-12" db="EMBL/GenBank/DDBJ databases">
        <title>Whole genome sequencing of Paenibacillus phoenicis isolated from the Phoenix Mars Lander spacecraft assembly facility.</title>
        <authorList>
            <person name="Garcia A."/>
            <person name="Venkateswaran K."/>
        </authorList>
    </citation>
    <scope>NUCLEOTIDE SEQUENCE [LARGE SCALE GENOMIC DNA]</scope>
    <source>
        <strain evidence="4 5">3PO2SA</strain>
    </source>
</reference>
<accession>A0ABU5PPG6</accession>
<protein>
    <submittedName>
        <fullName evidence="4">SDR family NAD(P)-dependent oxidoreductase</fullName>
    </submittedName>
</protein>
<dbReference type="Proteomes" id="UP001292216">
    <property type="component" value="Unassembled WGS sequence"/>
</dbReference>
<dbReference type="CDD" id="cd05370">
    <property type="entry name" value="SDR_c2"/>
    <property type="match status" value="1"/>
</dbReference>
<evidence type="ECO:0000256" key="2">
    <source>
        <dbReference type="ARBA" id="ARBA00023002"/>
    </source>
</evidence>
<dbReference type="Pfam" id="PF00106">
    <property type="entry name" value="adh_short"/>
    <property type="match status" value="1"/>
</dbReference>
<dbReference type="PANTHER" id="PTHR44196">
    <property type="entry name" value="DEHYDROGENASE/REDUCTASE SDR FAMILY MEMBER 7B"/>
    <property type="match status" value="1"/>
</dbReference>
<dbReference type="PROSITE" id="PS00061">
    <property type="entry name" value="ADH_SHORT"/>
    <property type="match status" value="1"/>
</dbReference>